<name>A0A5B7CU13_PORTR</name>
<evidence type="ECO:0000313" key="1">
    <source>
        <dbReference type="EMBL" id="MPC12381.1"/>
    </source>
</evidence>
<dbReference type="EMBL" id="VSRR010000214">
    <property type="protein sequence ID" value="MPC12381.1"/>
    <property type="molecule type" value="Genomic_DNA"/>
</dbReference>
<comment type="caution">
    <text evidence="1">The sequence shown here is derived from an EMBL/GenBank/DDBJ whole genome shotgun (WGS) entry which is preliminary data.</text>
</comment>
<reference evidence="1 2" key="1">
    <citation type="submission" date="2019-05" db="EMBL/GenBank/DDBJ databases">
        <title>Another draft genome of Portunus trituberculatus and its Hox gene families provides insights of decapod evolution.</title>
        <authorList>
            <person name="Jeong J.-H."/>
            <person name="Song I."/>
            <person name="Kim S."/>
            <person name="Choi T."/>
            <person name="Kim D."/>
            <person name="Ryu S."/>
            <person name="Kim W."/>
        </authorList>
    </citation>
    <scope>NUCLEOTIDE SEQUENCE [LARGE SCALE GENOMIC DNA]</scope>
    <source>
        <tissue evidence="1">Muscle</tissue>
    </source>
</reference>
<sequence length="52" mass="6130">MTNSETHLHIAHRIYLECRGFLINPFSTMTHFHIQSAYYLVILYSFGNLRGD</sequence>
<gene>
    <name evidence="1" type="ORF">E2C01_005072</name>
</gene>
<protein>
    <submittedName>
        <fullName evidence="1">Uncharacterized protein</fullName>
    </submittedName>
</protein>
<organism evidence="1 2">
    <name type="scientific">Portunus trituberculatus</name>
    <name type="common">Swimming crab</name>
    <name type="synonym">Neptunus trituberculatus</name>
    <dbReference type="NCBI Taxonomy" id="210409"/>
    <lineage>
        <taxon>Eukaryota</taxon>
        <taxon>Metazoa</taxon>
        <taxon>Ecdysozoa</taxon>
        <taxon>Arthropoda</taxon>
        <taxon>Crustacea</taxon>
        <taxon>Multicrustacea</taxon>
        <taxon>Malacostraca</taxon>
        <taxon>Eumalacostraca</taxon>
        <taxon>Eucarida</taxon>
        <taxon>Decapoda</taxon>
        <taxon>Pleocyemata</taxon>
        <taxon>Brachyura</taxon>
        <taxon>Eubrachyura</taxon>
        <taxon>Portunoidea</taxon>
        <taxon>Portunidae</taxon>
        <taxon>Portuninae</taxon>
        <taxon>Portunus</taxon>
    </lineage>
</organism>
<dbReference type="AlphaFoldDB" id="A0A5B7CU13"/>
<evidence type="ECO:0000313" key="2">
    <source>
        <dbReference type="Proteomes" id="UP000324222"/>
    </source>
</evidence>
<accession>A0A5B7CU13</accession>
<proteinExistence type="predicted"/>
<dbReference type="Proteomes" id="UP000324222">
    <property type="component" value="Unassembled WGS sequence"/>
</dbReference>
<keyword evidence="2" id="KW-1185">Reference proteome</keyword>